<sequence length="162" mass="18091">MKTYIKVLIVAFTAIVSSTMISCERDNPDPGGTATQNLAGEWWVQWDQLPGVYFHIVTYNTSANSASEMWFDDQGTFWEVKGKINTDQNSLSFSGSDIQNVYYDSKFTITEGKVIKEGAKGPVSKSVTDSIYFKISFSDDDPVGTVYTLSGYGRTRYAEDDH</sequence>
<feature type="signal peptide" evidence="1">
    <location>
        <begin position="1"/>
        <end position="22"/>
    </location>
</feature>
<dbReference type="Pfam" id="PF12888">
    <property type="entry name" value="Lipid_bd"/>
    <property type="match status" value="1"/>
</dbReference>
<dbReference type="STRING" id="929556.Solca_3702"/>
<dbReference type="eggNOG" id="ENOG5032ZBN">
    <property type="taxonomic scope" value="Bacteria"/>
</dbReference>
<dbReference type="InterPro" id="IPR024404">
    <property type="entry name" value="Lipid-bd_put"/>
</dbReference>
<dbReference type="EMBL" id="CP003349">
    <property type="protein sequence ID" value="AFD08703.1"/>
    <property type="molecule type" value="Genomic_DNA"/>
</dbReference>
<dbReference type="OrthoDB" id="851990at2"/>
<name>H8KLX5_SOLCM</name>
<protein>
    <recommendedName>
        <fullName evidence="4">Lipid-binding hydrolase</fullName>
    </recommendedName>
</protein>
<evidence type="ECO:0000256" key="1">
    <source>
        <dbReference type="SAM" id="SignalP"/>
    </source>
</evidence>
<feature type="chain" id="PRO_5003613167" description="Lipid-binding hydrolase" evidence="1">
    <location>
        <begin position="23"/>
        <end position="162"/>
    </location>
</feature>
<dbReference type="Proteomes" id="UP000007590">
    <property type="component" value="Chromosome"/>
</dbReference>
<dbReference type="KEGG" id="scn:Solca_3702"/>
<dbReference type="RefSeq" id="WP_014681926.1">
    <property type="nucleotide sequence ID" value="NC_017770.1"/>
</dbReference>
<dbReference type="InterPro" id="IPR038668">
    <property type="entry name" value="Lipid-bd_sf"/>
</dbReference>
<reference evidence="2" key="1">
    <citation type="submission" date="2012-02" db="EMBL/GenBank/DDBJ databases">
        <title>The complete genome of Solitalea canadensis DSM 3403.</title>
        <authorList>
            <consortium name="US DOE Joint Genome Institute (JGI-PGF)"/>
            <person name="Lucas S."/>
            <person name="Copeland A."/>
            <person name="Lapidus A."/>
            <person name="Glavina del Rio T."/>
            <person name="Dalin E."/>
            <person name="Tice H."/>
            <person name="Bruce D."/>
            <person name="Goodwin L."/>
            <person name="Pitluck S."/>
            <person name="Peters L."/>
            <person name="Ovchinnikova G."/>
            <person name="Lu M."/>
            <person name="Kyrpides N."/>
            <person name="Mavromatis K."/>
            <person name="Ivanova N."/>
            <person name="Brettin T."/>
            <person name="Detter J.C."/>
            <person name="Han C."/>
            <person name="Larimer F."/>
            <person name="Land M."/>
            <person name="Hauser L."/>
            <person name="Markowitz V."/>
            <person name="Cheng J.-F."/>
            <person name="Hugenholtz P."/>
            <person name="Woyke T."/>
            <person name="Wu D."/>
            <person name="Spring S."/>
            <person name="Schroeder M."/>
            <person name="Kopitz M."/>
            <person name="Brambilla E."/>
            <person name="Klenk H.-P."/>
            <person name="Eisen J.A."/>
        </authorList>
    </citation>
    <scope>NUCLEOTIDE SEQUENCE</scope>
    <source>
        <strain evidence="2">DSM 3403</strain>
    </source>
</reference>
<keyword evidence="3" id="KW-1185">Reference proteome</keyword>
<dbReference type="AlphaFoldDB" id="H8KLX5"/>
<evidence type="ECO:0000313" key="2">
    <source>
        <dbReference type="EMBL" id="AFD08703.1"/>
    </source>
</evidence>
<evidence type="ECO:0008006" key="4">
    <source>
        <dbReference type="Google" id="ProtNLM"/>
    </source>
</evidence>
<accession>H8KLX5</accession>
<dbReference type="PROSITE" id="PS51257">
    <property type="entry name" value="PROKAR_LIPOPROTEIN"/>
    <property type="match status" value="1"/>
</dbReference>
<dbReference type="HOGENOM" id="CLU_1599462_0_0_10"/>
<organism evidence="2 3">
    <name type="scientific">Solitalea canadensis (strain ATCC 29591 / DSM 3403 / JCM 21819 / LMG 8368 / NBRC 15130 / NCIMB 12057 / USAM 9D)</name>
    <name type="common">Flexibacter canadensis</name>
    <dbReference type="NCBI Taxonomy" id="929556"/>
    <lineage>
        <taxon>Bacteria</taxon>
        <taxon>Pseudomonadati</taxon>
        <taxon>Bacteroidota</taxon>
        <taxon>Sphingobacteriia</taxon>
        <taxon>Sphingobacteriales</taxon>
        <taxon>Sphingobacteriaceae</taxon>
        <taxon>Solitalea</taxon>
    </lineage>
</organism>
<evidence type="ECO:0000313" key="3">
    <source>
        <dbReference type="Proteomes" id="UP000007590"/>
    </source>
</evidence>
<gene>
    <name evidence="2" type="ordered locus">Solca_3702</name>
</gene>
<keyword evidence="1" id="KW-0732">Signal</keyword>
<proteinExistence type="predicted"/>
<dbReference type="Gene3D" id="2.40.128.220">
    <property type="match status" value="1"/>
</dbReference>